<dbReference type="FunFam" id="1.10.3180.10:FF:000001">
    <property type="entry name" value="Ethylene insensitive 3-like 1"/>
    <property type="match status" value="1"/>
</dbReference>
<dbReference type="AlphaFoldDB" id="A0A835PWT0"/>
<dbReference type="InterPro" id="IPR023278">
    <property type="entry name" value="Ethylene_insens-like_DNA-bd"/>
</dbReference>
<proteinExistence type="inferred from homology"/>
<evidence type="ECO:0000259" key="6">
    <source>
        <dbReference type="Pfam" id="PF04873"/>
    </source>
</evidence>
<reference evidence="7 8" key="1">
    <citation type="journal article" date="2020" name="Nat. Food">
        <title>A phased Vanilla planifolia genome enables genetic improvement of flavour and production.</title>
        <authorList>
            <person name="Hasing T."/>
            <person name="Tang H."/>
            <person name="Brym M."/>
            <person name="Khazi F."/>
            <person name="Huang T."/>
            <person name="Chambers A.H."/>
        </authorList>
    </citation>
    <scope>NUCLEOTIDE SEQUENCE [LARGE SCALE GENOMIC DNA]</scope>
    <source>
        <tissue evidence="7">Leaf</tissue>
    </source>
</reference>
<gene>
    <name evidence="7" type="ORF">HPP92_020377</name>
</gene>
<dbReference type="GO" id="GO:0009873">
    <property type="term" value="P:ethylene-activated signaling pathway"/>
    <property type="evidence" value="ECO:0007669"/>
    <property type="project" value="UniProtKB-KW"/>
</dbReference>
<evidence type="ECO:0000256" key="3">
    <source>
        <dbReference type="ARBA" id="ARBA00022745"/>
    </source>
</evidence>
<evidence type="ECO:0000313" key="7">
    <source>
        <dbReference type="EMBL" id="KAG0461901.1"/>
    </source>
</evidence>
<evidence type="ECO:0000256" key="2">
    <source>
        <dbReference type="ARBA" id="ARBA00009416"/>
    </source>
</evidence>
<sequence>MKKSYLLLAICAMKNNNCHSLMDLQDATLGSLLSSLMQHCDPPQRKYPLEKGIPPPWWPSGNEDWWTNLGLPMGQIPPYKKPHDLKKVLKVGVLTGVIKHMSPNIDKVRTHVRKSKCLQDKMSAKESAIWLGVLKREETISKQLNSDAVLSEVIENQLSFQGERREDASSSSEYDLNGFDDAHNSVSSLDAGKTHQVEAQPSLEVIASKEKACKCQPQERFKHIQNKHQANERFLKRPKRPRLNARSYDQSSSAPQGNGLLGNLRRVLLQ</sequence>
<dbReference type="GO" id="GO:0005634">
    <property type="term" value="C:nucleus"/>
    <property type="evidence" value="ECO:0007669"/>
    <property type="project" value="UniProtKB-SubCell"/>
</dbReference>
<comment type="subcellular location">
    <subcellularLocation>
        <location evidence="1">Nucleus</location>
    </subcellularLocation>
</comment>
<dbReference type="Proteomes" id="UP000639772">
    <property type="component" value="Chromosome 11"/>
</dbReference>
<keyword evidence="4" id="KW-0539">Nucleus</keyword>
<dbReference type="Pfam" id="PF04873">
    <property type="entry name" value="EIN3_DNA-bd"/>
    <property type="match status" value="1"/>
</dbReference>
<dbReference type="InterPro" id="IPR047091">
    <property type="entry name" value="EIN3-like_DNA-bd"/>
</dbReference>
<feature type="region of interest" description="Disordered" evidence="5">
    <location>
        <begin position="224"/>
        <end position="262"/>
    </location>
</feature>
<dbReference type="OrthoDB" id="2017676at2759"/>
<dbReference type="PANTHER" id="PTHR33305:SF48">
    <property type="entry name" value="OS08G0508700 PROTEIN"/>
    <property type="match status" value="1"/>
</dbReference>
<evidence type="ECO:0000313" key="8">
    <source>
        <dbReference type="Proteomes" id="UP000639772"/>
    </source>
</evidence>
<protein>
    <recommendedName>
        <fullName evidence="6">Ethylene insensitive 3-like DNA-binding domain-containing protein</fullName>
    </recommendedName>
</protein>
<keyword evidence="3" id="KW-0936">Ethylene signaling pathway</keyword>
<dbReference type="SUPFAM" id="SSF116768">
    <property type="entry name" value="DNA-binding domain of EIN3-like"/>
    <property type="match status" value="1"/>
</dbReference>
<feature type="compositionally biased region" description="Polar residues" evidence="5">
    <location>
        <begin position="247"/>
        <end position="256"/>
    </location>
</feature>
<dbReference type="Gene3D" id="1.10.3180.10">
    <property type="entry name" value="DNA-binding domain of EIN3-like"/>
    <property type="match status" value="1"/>
</dbReference>
<evidence type="ECO:0000256" key="5">
    <source>
        <dbReference type="SAM" id="MobiDB-lite"/>
    </source>
</evidence>
<dbReference type="EMBL" id="JADCNM010000011">
    <property type="protein sequence ID" value="KAG0461901.1"/>
    <property type="molecule type" value="Genomic_DNA"/>
</dbReference>
<evidence type="ECO:0000256" key="1">
    <source>
        <dbReference type="ARBA" id="ARBA00004123"/>
    </source>
</evidence>
<dbReference type="InterPro" id="IPR006957">
    <property type="entry name" value="EIN3"/>
</dbReference>
<name>A0A835PWT0_VANPL</name>
<evidence type="ECO:0000256" key="4">
    <source>
        <dbReference type="ARBA" id="ARBA00023242"/>
    </source>
</evidence>
<dbReference type="GO" id="GO:0003700">
    <property type="term" value="F:DNA-binding transcription factor activity"/>
    <property type="evidence" value="ECO:0007669"/>
    <property type="project" value="InterPro"/>
</dbReference>
<accession>A0A835PWT0</accession>
<dbReference type="PANTHER" id="PTHR33305">
    <property type="entry name" value="ETHYLENE INSENSITIVE 3-LIKE 2 PROTEIN"/>
    <property type="match status" value="1"/>
</dbReference>
<dbReference type="GO" id="GO:0003677">
    <property type="term" value="F:DNA binding"/>
    <property type="evidence" value="ECO:0007669"/>
    <property type="project" value="TreeGrafter"/>
</dbReference>
<organism evidence="7 8">
    <name type="scientific">Vanilla planifolia</name>
    <name type="common">Vanilla</name>
    <dbReference type="NCBI Taxonomy" id="51239"/>
    <lineage>
        <taxon>Eukaryota</taxon>
        <taxon>Viridiplantae</taxon>
        <taxon>Streptophyta</taxon>
        <taxon>Embryophyta</taxon>
        <taxon>Tracheophyta</taxon>
        <taxon>Spermatophyta</taxon>
        <taxon>Magnoliopsida</taxon>
        <taxon>Liliopsida</taxon>
        <taxon>Asparagales</taxon>
        <taxon>Orchidaceae</taxon>
        <taxon>Vanilloideae</taxon>
        <taxon>Vanilleae</taxon>
        <taxon>Vanilla</taxon>
    </lineage>
</organism>
<comment type="similarity">
    <text evidence="2">Belongs to the EIN3 family.</text>
</comment>
<feature type="domain" description="Ethylene insensitive 3-like DNA-binding" evidence="6">
    <location>
        <begin position="13"/>
        <end position="138"/>
    </location>
</feature>
<comment type="caution">
    <text evidence="7">The sequence shown here is derived from an EMBL/GenBank/DDBJ whole genome shotgun (WGS) entry which is preliminary data.</text>
</comment>